<evidence type="ECO:0000256" key="2">
    <source>
        <dbReference type="ARBA" id="ARBA00022692"/>
    </source>
</evidence>
<protein>
    <recommendedName>
        <fullName evidence="6">Methylamine utilisation protein MauE domain-containing protein</fullName>
    </recommendedName>
</protein>
<comment type="subcellular location">
    <subcellularLocation>
        <location evidence="1">Membrane</location>
        <topology evidence="1">Multi-pass membrane protein</topology>
    </subcellularLocation>
</comment>
<accession>A0ABX6LC04</accession>
<keyword evidence="4 5" id="KW-0472">Membrane</keyword>
<evidence type="ECO:0000256" key="5">
    <source>
        <dbReference type="SAM" id="Phobius"/>
    </source>
</evidence>
<sequence length="142" mass="16169">MKRTYVTDFAITLYVILFSYTSGSKFLDIDQFARDMEKQPFNHIVTEGLTWGVPIIESLIVLALIFPRYRIAGLKAATGLMLLFTVYVLLVILRMFDKVPCSCGGVIRSLNWEQHLVFNLFFVALGLFGLGIQLKKPVLKFN</sequence>
<dbReference type="EMBL" id="CP051204">
    <property type="protein sequence ID" value="QJB37305.1"/>
    <property type="molecule type" value="Genomic_DNA"/>
</dbReference>
<reference evidence="7" key="1">
    <citation type="submission" date="2020-09" db="EMBL/GenBank/DDBJ databases">
        <authorList>
            <person name="Kittiwongwattana C."/>
        </authorList>
    </citation>
    <scope>NUCLEOTIDE SEQUENCE</scope>
    <source>
        <strain evidence="7">1303</strain>
    </source>
</reference>
<dbReference type="RefSeq" id="WP_168860090.1">
    <property type="nucleotide sequence ID" value="NZ_CP051204.2"/>
</dbReference>
<feature type="transmembrane region" description="Helical" evidence="5">
    <location>
        <begin position="78"/>
        <end position="96"/>
    </location>
</feature>
<dbReference type="InterPro" id="IPR009908">
    <property type="entry name" value="Methylamine_util_MauE"/>
</dbReference>
<evidence type="ECO:0000256" key="1">
    <source>
        <dbReference type="ARBA" id="ARBA00004141"/>
    </source>
</evidence>
<keyword evidence="8" id="KW-1185">Reference proteome</keyword>
<name>A0ABX6LC04_9BACT</name>
<evidence type="ECO:0000259" key="6">
    <source>
        <dbReference type="Pfam" id="PF07291"/>
    </source>
</evidence>
<dbReference type="Proteomes" id="UP000503144">
    <property type="component" value="Chromosome"/>
</dbReference>
<evidence type="ECO:0000256" key="3">
    <source>
        <dbReference type="ARBA" id="ARBA00022989"/>
    </source>
</evidence>
<dbReference type="Pfam" id="PF07291">
    <property type="entry name" value="MauE"/>
    <property type="match status" value="1"/>
</dbReference>
<feature type="transmembrane region" description="Helical" evidence="5">
    <location>
        <begin position="48"/>
        <end position="66"/>
    </location>
</feature>
<organism evidence="7 8">
    <name type="scientific">Chitinophaga oryzae</name>
    <dbReference type="NCBI Taxonomy" id="2725414"/>
    <lineage>
        <taxon>Bacteria</taxon>
        <taxon>Pseudomonadati</taxon>
        <taxon>Bacteroidota</taxon>
        <taxon>Chitinophagia</taxon>
        <taxon>Chitinophagales</taxon>
        <taxon>Chitinophagaceae</taxon>
        <taxon>Chitinophaga</taxon>
    </lineage>
</organism>
<proteinExistence type="predicted"/>
<evidence type="ECO:0000256" key="4">
    <source>
        <dbReference type="ARBA" id="ARBA00023136"/>
    </source>
</evidence>
<keyword evidence="3 5" id="KW-1133">Transmembrane helix</keyword>
<feature type="transmembrane region" description="Helical" evidence="5">
    <location>
        <begin position="116"/>
        <end position="134"/>
    </location>
</feature>
<evidence type="ECO:0000313" key="8">
    <source>
        <dbReference type="Proteomes" id="UP000503144"/>
    </source>
</evidence>
<evidence type="ECO:0000313" key="7">
    <source>
        <dbReference type="EMBL" id="QJB37305.1"/>
    </source>
</evidence>
<feature type="domain" description="Methylamine utilisation protein MauE" evidence="6">
    <location>
        <begin position="8"/>
        <end position="130"/>
    </location>
</feature>
<gene>
    <name evidence="7" type="ORF">HF324_05345</name>
</gene>
<keyword evidence="2 5" id="KW-0812">Transmembrane</keyword>